<dbReference type="EMBL" id="VJEZ01000012">
    <property type="protein sequence ID" value="MWZ40550.1"/>
    <property type="molecule type" value="Genomic_DNA"/>
</dbReference>
<evidence type="ECO:0000313" key="3">
    <source>
        <dbReference type="EMBL" id="MWZ40550.1"/>
    </source>
</evidence>
<feature type="chain" id="PRO_5026325025" evidence="2">
    <location>
        <begin position="20"/>
        <end position="60"/>
    </location>
</feature>
<name>A0A6I4RYI7_FRATU</name>
<dbReference type="Proteomes" id="UP000469081">
    <property type="component" value="Unassembled WGS sequence"/>
</dbReference>
<organism evidence="3 4">
    <name type="scientific">Francisella tularensis</name>
    <dbReference type="NCBI Taxonomy" id="263"/>
    <lineage>
        <taxon>Bacteria</taxon>
        <taxon>Pseudomonadati</taxon>
        <taxon>Pseudomonadota</taxon>
        <taxon>Gammaproteobacteria</taxon>
        <taxon>Thiotrichales</taxon>
        <taxon>Francisellaceae</taxon>
        <taxon>Francisella</taxon>
    </lineage>
</organism>
<proteinExistence type="predicted"/>
<comment type="caution">
    <text evidence="3">The sequence shown here is derived from an EMBL/GenBank/DDBJ whole genome shotgun (WGS) entry which is preliminary data.</text>
</comment>
<evidence type="ECO:0000313" key="4">
    <source>
        <dbReference type="Proteomes" id="UP000469081"/>
    </source>
</evidence>
<protein>
    <submittedName>
        <fullName evidence="3">Endoglucanase</fullName>
    </submittedName>
</protein>
<dbReference type="RefSeq" id="WP_003040797.1">
    <property type="nucleotide sequence ID" value="NZ_VJEZ01000012.1"/>
</dbReference>
<sequence>MKKTIISLAILLTVGFCYAKNLQLMQENIQNAQQYQNTSENSQKVSAQSQQLFDQYKKQS</sequence>
<feature type="compositionally biased region" description="Polar residues" evidence="1">
    <location>
        <begin position="35"/>
        <end position="53"/>
    </location>
</feature>
<feature type="region of interest" description="Disordered" evidence="1">
    <location>
        <begin position="35"/>
        <end position="60"/>
    </location>
</feature>
<evidence type="ECO:0000256" key="1">
    <source>
        <dbReference type="SAM" id="MobiDB-lite"/>
    </source>
</evidence>
<keyword evidence="2" id="KW-0732">Signal</keyword>
<gene>
    <name evidence="3" type="ORF">FNC33_08390</name>
</gene>
<accession>A0A6I4RYI7</accession>
<dbReference type="AlphaFoldDB" id="A0A6I4RYI7"/>
<feature type="signal peptide" evidence="2">
    <location>
        <begin position="1"/>
        <end position="19"/>
    </location>
</feature>
<reference evidence="3 4" key="1">
    <citation type="submission" date="2019-06" db="EMBL/GenBank/DDBJ databases">
        <title>Phylogeography and genetic diversity of Francisella tularensis subsp. holarctica in France (1947-2018).</title>
        <authorList>
            <person name="Kevin M."/>
            <person name="Madani N."/>
            <person name="Maurin M."/>
        </authorList>
    </citation>
    <scope>NUCLEOTIDE SEQUENCE [LARGE SCALE GENOMIC DNA]</scope>
    <source>
        <strain evidence="3 4">ATCC 15482</strain>
    </source>
</reference>
<evidence type="ECO:0000256" key="2">
    <source>
        <dbReference type="SAM" id="SignalP"/>
    </source>
</evidence>